<dbReference type="PROSITE" id="PS51371">
    <property type="entry name" value="CBS"/>
    <property type="match status" value="2"/>
</dbReference>
<gene>
    <name evidence="4" type="ORF">SAMN05421540_10636</name>
</gene>
<keyword evidence="1 2" id="KW-0129">CBS domain</keyword>
<keyword evidence="5" id="KW-1185">Reference proteome</keyword>
<dbReference type="Proteomes" id="UP000198820">
    <property type="component" value="Unassembled WGS sequence"/>
</dbReference>
<evidence type="ECO:0000313" key="5">
    <source>
        <dbReference type="Proteomes" id="UP000198820"/>
    </source>
</evidence>
<dbReference type="RefSeq" id="WP_093244238.1">
    <property type="nucleotide sequence ID" value="NZ_FNQF01000006.1"/>
</dbReference>
<dbReference type="InterPro" id="IPR044729">
    <property type="entry name" value="CBS_bac"/>
</dbReference>
<feature type="domain" description="CBS" evidence="3">
    <location>
        <begin position="27"/>
        <end position="87"/>
    </location>
</feature>
<reference evidence="4 5" key="1">
    <citation type="submission" date="2016-10" db="EMBL/GenBank/DDBJ databases">
        <authorList>
            <person name="de Groot N.N."/>
        </authorList>
    </citation>
    <scope>NUCLEOTIDE SEQUENCE [LARGE SCALE GENOMIC DNA]</scope>
    <source>
        <strain evidence="4 5">DSM 23581</strain>
    </source>
</reference>
<dbReference type="SMART" id="SM00116">
    <property type="entry name" value="CBS"/>
    <property type="match status" value="2"/>
</dbReference>
<evidence type="ECO:0000259" key="3">
    <source>
        <dbReference type="PROSITE" id="PS51371"/>
    </source>
</evidence>
<feature type="domain" description="CBS" evidence="3">
    <location>
        <begin position="96"/>
        <end position="157"/>
    </location>
</feature>
<evidence type="ECO:0000256" key="1">
    <source>
        <dbReference type="ARBA" id="ARBA00023122"/>
    </source>
</evidence>
<dbReference type="STRING" id="908615.SAMN05421540_10636"/>
<dbReference type="PANTHER" id="PTHR43080">
    <property type="entry name" value="CBS DOMAIN-CONTAINING PROTEIN CBSX3, MITOCHONDRIAL"/>
    <property type="match status" value="1"/>
</dbReference>
<dbReference type="InterPro" id="IPR051257">
    <property type="entry name" value="Diverse_CBS-Domain"/>
</dbReference>
<dbReference type="InterPro" id="IPR000644">
    <property type="entry name" value="CBS_dom"/>
</dbReference>
<accession>A0A1H4BGT4</accession>
<evidence type="ECO:0000313" key="4">
    <source>
        <dbReference type="EMBL" id="SEA47307.1"/>
    </source>
</evidence>
<dbReference type="CDD" id="cd04629">
    <property type="entry name" value="CBS_pair_bac"/>
    <property type="match status" value="1"/>
</dbReference>
<sequence length="157" mass="17874">MAIKNFKGNHVGDVNEKAEEIKVRDCMSKNIILFQKGQSIIEVVETIMRYRISGGPVVDENDKLIGVISEGDCIKQISDSRYYNMPMELTLIEDYMTKGIDTISPDTNLFDAAQKFITSKHRRFPVVENDKILGIVSQKDVLRTALMLKGYSWKHDS</sequence>
<dbReference type="EMBL" id="FNQF01000006">
    <property type="protein sequence ID" value="SEA47307.1"/>
    <property type="molecule type" value="Genomic_DNA"/>
</dbReference>
<proteinExistence type="predicted"/>
<dbReference type="SUPFAM" id="SSF54631">
    <property type="entry name" value="CBS-domain pair"/>
    <property type="match status" value="1"/>
</dbReference>
<dbReference type="InterPro" id="IPR046342">
    <property type="entry name" value="CBS_dom_sf"/>
</dbReference>
<dbReference type="PANTHER" id="PTHR43080:SF2">
    <property type="entry name" value="CBS DOMAIN-CONTAINING PROTEIN"/>
    <property type="match status" value="1"/>
</dbReference>
<organism evidence="4 5">
    <name type="scientific">Psychroflexus halocasei</name>
    <dbReference type="NCBI Taxonomy" id="908615"/>
    <lineage>
        <taxon>Bacteria</taxon>
        <taxon>Pseudomonadati</taxon>
        <taxon>Bacteroidota</taxon>
        <taxon>Flavobacteriia</taxon>
        <taxon>Flavobacteriales</taxon>
        <taxon>Flavobacteriaceae</taxon>
        <taxon>Psychroflexus</taxon>
    </lineage>
</organism>
<dbReference type="Gene3D" id="3.10.580.10">
    <property type="entry name" value="CBS-domain"/>
    <property type="match status" value="1"/>
</dbReference>
<dbReference type="Pfam" id="PF00571">
    <property type="entry name" value="CBS"/>
    <property type="match status" value="2"/>
</dbReference>
<protein>
    <submittedName>
        <fullName evidence="4">CBS domain-containing protein</fullName>
    </submittedName>
</protein>
<name>A0A1H4BGT4_9FLAO</name>
<dbReference type="AlphaFoldDB" id="A0A1H4BGT4"/>
<evidence type="ECO:0000256" key="2">
    <source>
        <dbReference type="PROSITE-ProRule" id="PRU00703"/>
    </source>
</evidence>